<dbReference type="Proteomes" id="UP001215280">
    <property type="component" value="Unassembled WGS sequence"/>
</dbReference>
<keyword evidence="2" id="KW-1185">Reference proteome</keyword>
<evidence type="ECO:0000313" key="1">
    <source>
        <dbReference type="EMBL" id="KAJ7750963.1"/>
    </source>
</evidence>
<dbReference type="EMBL" id="JARJLG010000080">
    <property type="protein sequence ID" value="KAJ7750963.1"/>
    <property type="molecule type" value="Genomic_DNA"/>
</dbReference>
<name>A0AAD7IV40_9AGAR</name>
<protein>
    <submittedName>
        <fullName evidence="1">Uncharacterized protein</fullName>
    </submittedName>
</protein>
<evidence type="ECO:0000313" key="2">
    <source>
        <dbReference type="Proteomes" id="UP001215280"/>
    </source>
</evidence>
<accession>A0AAD7IV40</accession>
<comment type="caution">
    <text evidence="1">The sequence shown here is derived from an EMBL/GenBank/DDBJ whole genome shotgun (WGS) entry which is preliminary data.</text>
</comment>
<organism evidence="1 2">
    <name type="scientific">Mycena maculata</name>
    <dbReference type="NCBI Taxonomy" id="230809"/>
    <lineage>
        <taxon>Eukaryota</taxon>
        <taxon>Fungi</taxon>
        <taxon>Dikarya</taxon>
        <taxon>Basidiomycota</taxon>
        <taxon>Agaricomycotina</taxon>
        <taxon>Agaricomycetes</taxon>
        <taxon>Agaricomycetidae</taxon>
        <taxon>Agaricales</taxon>
        <taxon>Marasmiineae</taxon>
        <taxon>Mycenaceae</taxon>
        <taxon>Mycena</taxon>
    </lineage>
</organism>
<sequence length="203" mass="22923">MWQEQPPEVVDDWVKDWGIELCHPCRCEGKKVFDEGMKRSNYLDRDADHIASRWDLLCYIRAHSDPFYIAPVFRSFPEVPITSGHASFQMITKPIIATPSLRLSGLPGPLALRGFVPTPPEPPVLWPFSAVDQLAIHSNASILSARFHGCASGSALNRSDPPALRTALWKFPTIVHVSAVKRVCIISYYYVFPFIRLLLYCVL</sequence>
<proteinExistence type="predicted"/>
<reference evidence="1" key="1">
    <citation type="submission" date="2023-03" db="EMBL/GenBank/DDBJ databases">
        <title>Massive genome expansion in bonnet fungi (Mycena s.s.) driven by repeated elements and novel gene families across ecological guilds.</title>
        <authorList>
            <consortium name="Lawrence Berkeley National Laboratory"/>
            <person name="Harder C.B."/>
            <person name="Miyauchi S."/>
            <person name="Viragh M."/>
            <person name="Kuo A."/>
            <person name="Thoen E."/>
            <person name="Andreopoulos B."/>
            <person name="Lu D."/>
            <person name="Skrede I."/>
            <person name="Drula E."/>
            <person name="Henrissat B."/>
            <person name="Morin E."/>
            <person name="Kohler A."/>
            <person name="Barry K."/>
            <person name="LaButti K."/>
            <person name="Morin E."/>
            <person name="Salamov A."/>
            <person name="Lipzen A."/>
            <person name="Mereny Z."/>
            <person name="Hegedus B."/>
            <person name="Baldrian P."/>
            <person name="Stursova M."/>
            <person name="Weitz H."/>
            <person name="Taylor A."/>
            <person name="Grigoriev I.V."/>
            <person name="Nagy L.G."/>
            <person name="Martin F."/>
            <person name="Kauserud H."/>
        </authorList>
    </citation>
    <scope>NUCLEOTIDE SEQUENCE</scope>
    <source>
        <strain evidence="1">CBHHK188m</strain>
    </source>
</reference>
<gene>
    <name evidence="1" type="ORF">DFH07DRAFT_941780</name>
</gene>
<dbReference type="AlphaFoldDB" id="A0AAD7IV40"/>